<name>A0A371CZ65_9APHY</name>
<evidence type="ECO:0000313" key="2">
    <source>
        <dbReference type="EMBL" id="RDX45584.1"/>
    </source>
</evidence>
<accession>A0A371CZ65</accession>
<dbReference type="AlphaFoldDB" id="A0A371CZ65"/>
<proteinExistence type="predicted"/>
<gene>
    <name evidence="2" type="ORF">OH76DRAFT_949162</name>
</gene>
<sequence>MTYAYSPVCHLDSRAAERDALQSTKMYSTLQISASGSMCGSCVRAGTRRPASSSKGLAWPCGMGVVHPAEGGHAIAISALRIFKGLGDATSSSSSSPGRVHGHETCQRARSRPVPVLRDKPALARTHGMS</sequence>
<protein>
    <submittedName>
        <fullName evidence="2">Uncharacterized protein</fullName>
    </submittedName>
</protein>
<reference evidence="2 3" key="1">
    <citation type="journal article" date="2018" name="Biotechnol. Biofuels">
        <title>Integrative visual omics of the white-rot fungus Polyporus brumalis exposes the biotechnological potential of its oxidative enzymes for delignifying raw plant biomass.</title>
        <authorList>
            <person name="Miyauchi S."/>
            <person name="Rancon A."/>
            <person name="Drula E."/>
            <person name="Hage H."/>
            <person name="Chaduli D."/>
            <person name="Favel A."/>
            <person name="Grisel S."/>
            <person name="Henrissat B."/>
            <person name="Herpoel-Gimbert I."/>
            <person name="Ruiz-Duenas F.J."/>
            <person name="Chevret D."/>
            <person name="Hainaut M."/>
            <person name="Lin J."/>
            <person name="Wang M."/>
            <person name="Pangilinan J."/>
            <person name="Lipzen A."/>
            <person name="Lesage-Meessen L."/>
            <person name="Navarro D."/>
            <person name="Riley R."/>
            <person name="Grigoriev I.V."/>
            <person name="Zhou S."/>
            <person name="Raouche S."/>
            <person name="Rosso M.N."/>
        </authorList>
    </citation>
    <scope>NUCLEOTIDE SEQUENCE [LARGE SCALE GENOMIC DNA]</scope>
    <source>
        <strain evidence="2 3">BRFM 1820</strain>
    </source>
</reference>
<dbReference type="Proteomes" id="UP000256964">
    <property type="component" value="Unassembled WGS sequence"/>
</dbReference>
<feature type="region of interest" description="Disordered" evidence="1">
    <location>
        <begin position="87"/>
        <end position="130"/>
    </location>
</feature>
<dbReference type="EMBL" id="KZ857436">
    <property type="protein sequence ID" value="RDX45584.1"/>
    <property type="molecule type" value="Genomic_DNA"/>
</dbReference>
<organism evidence="2 3">
    <name type="scientific">Lentinus brumalis</name>
    <dbReference type="NCBI Taxonomy" id="2498619"/>
    <lineage>
        <taxon>Eukaryota</taxon>
        <taxon>Fungi</taxon>
        <taxon>Dikarya</taxon>
        <taxon>Basidiomycota</taxon>
        <taxon>Agaricomycotina</taxon>
        <taxon>Agaricomycetes</taxon>
        <taxon>Polyporales</taxon>
        <taxon>Polyporaceae</taxon>
        <taxon>Lentinus</taxon>
    </lineage>
</organism>
<keyword evidence="3" id="KW-1185">Reference proteome</keyword>
<evidence type="ECO:0000256" key="1">
    <source>
        <dbReference type="SAM" id="MobiDB-lite"/>
    </source>
</evidence>
<evidence type="ECO:0000313" key="3">
    <source>
        <dbReference type="Proteomes" id="UP000256964"/>
    </source>
</evidence>